<feature type="binding site" evidence="12">
    <location>
        <position position="243"/>
    </location>
    <ligand>
        <name>Zn(2+)</name>
        <dbReference type="ChEBI" id="CHEBI:29105"/>
        <label>2</label>
    </ligand>
</feature>
<dbReference type="Gene3D" id="3.40.50.10890">
    <property type="match status" value="1"/>
</dbReference>
<dbReference type="SMART" id="SM01027">
    <property type="entry name" value="Beta-Casp"/>
    <property type="match status" value="1"/>
</dbReference>
<feature type="region of interest" description="Metallo-beta-lactamase N-terminus" evidence="12">
    <location>
        <begin position="176"/>
        <end position="380"/>
    </location>
</feature>
<dbReference type="SMART" id="SM00849">
    <property type="entry name" value="Lactamase_B"/>
    <property type="match status" value="1"/>
</dbReference>
<proteinExistence type="inferred from homology"/>
<comment type="caution">
    <text evidence="12">Lacks conserved residue(s) required for the propagation of feature annotation.</text>
</comment>
<dbReference type="InterPro" id="IPR001279">
    <property type="entry name" value="Metallo-B-lactamas"/>
</dbReference>
<keyword evidence="10 12" id="KW-0238">DNA-binding</keyword>
<evidence type="ECO:0000256" key="6">
    <source>
        <dbReference type="ARBA" id="ARBA00022833"/>
    </source>
</evidence>
<dbReference type="NCBIfam" id="TIGR03675">
    <property type="entry name" value="arCOG00543"/>
    <property type="match status" value="1"/>
</dbReference>
<feature type="region of interest" description="Metallo-beta-lactamase C-terminus" evidence="12">
    <location>
        <begin position="573"/>
        <end position="631"/>
    </location>
</feature>
<dbReference type="InterPro" id="IPR019975">
    <property type="entry name" value="aCPSF1"/>
</dbReference>
<dbReference type="SMART" id="SM00322">
    <property type="entry name" value="KH"/>
    <property type="match status" value="1"/>
</dbReference>
<dbReference type="SUPFAM" id="SSF56281">
    <property type="entry name" value="Metallo-hydrolase/oxidoreductase"/>
    <property type="match status" value="1"/>
</dbReference>
<keyword evidence="11" id="KW-0804">Transcription</keyword>
<comment type="similarity">
    <text evidence="12">Belongs to the metallo-beta-lactamase superfamily. RNA-metabolizing metallo-beta-lactamase-like family. FttA subfamily.</text>
</comment>
<dbReference type="Gene3D" id="3.60.15.10">
    <property type="entry name" value="Ribonuclease Z/Hydroxyacylglutathione hydrolase-like"/>
    <property type="match status" value="1"/>
</dbReference>
<keyword evidence="2 12" id="KW-0540">Nuclease</keyword>
<evidence type="ECO:0000256" key="3">
    <source>
        <dbReference type="ARBA" id="ARBA00022723"/>
    </source>
</evidence>
<dbReference type="EMBL" id="CP058998">
    <property type="protein sequence ID" value="QLJ52941.1"/>
    <property type="molecule type" value="Genomic_DNA"/>
</dbReference>
<feature type="region of interest" description="KHa" evidence="12">
    <location>
        <begin position="1"/>
        <end position="68"/>
    </location>
</feature>
<keyword evidence="3 12" id="KW-0479">Metal-binding</keyword>
<evidence type="ECO:0000313" key="17">
    <source>
        <dbReference type="Proteomes" id="UP000510821"/>
    </source>
</evidence>
<dbReference type="PANTHER" id="PTHR11203:SF51">
    <property type="entry name" value="CLEAVAGE AND POLYADENYLATION SPECIFICITY FACTOR"/>
    <property type="match status" value="1"/>
</dbReference>
<evidence type="ECO:0000256" key="2">
    <source>
        <dbReference type="ARBA" id="ARBA00022722"/>
    </source>
</evidence>
<evidence type="ECO:0000256" key="5">
    <source>
        <dbReference type="ARBA" id="ARBA00022801"/>
    </source>
</evidence>
<reference evidence="17" key="1">
    <citation type="submission" date="2020-07" db="EMBL/GenBank/DDBJ databases">
        <title>Metabolic diversity and evolutionary history of the archaeal phylum ###Micrarchaeota### uncovered from a freshwater lake metagenome.</title>
        <authorList>
            <person name="Kadnikov V.V."/>
            <person name="Savvichev A.S."/>
            <person name="Mardanov A.V."/>
            <person name="Beletsky A.V."/>
            <person name="Chupakov A.V."/>
            <person name="Kokryatskaya N.M."/>
            <person name="Pimenov N.V."/>
            <person name="Ravin N.V."/>
        </authorList>
    </citation>
    <scope>NUCLEOTIDE SEQUENCE [LARGE SCALE GENOMIC DNA]</scope>
</reference>
<feature type="binding site" evidence="12">
    <location>
        <position position="326"/>
    </location>
    <ligand>
        <name>Zn(2+)</name>
        <dbReference type="ChEBI" id="CHEBI:29105"/>
        <label>1</label>
    </ligand>
</feature>
<dbReference type="Gene3D" id="3.30.300.20">
    <property type="match status" value="1"/>
</dbReference>
<dbReference type="SUPFAM" id="SSF54814">
    <property type="entry name" value="Prokaryotic type KH domain (KH-domain type II)"/>
    <property type="match status" value="1"/>
</dbReference>
<feature type="domain" description="Metallo-beta-lactamase" evidence="14">
    <location>
        <begin position="189"/>
        <end position="387"/>
    </location>
</feature>
<dbReference type="InterPro" id="IPR009019">
    <property type="entry name" value="KH_sf_prok-type"/>
</dbReference>
<feature type="binding site" evidence="12">
    <location>
        <position position="241"/>
    </location>
    <ligand>
        <name>Zn(2+)</name>
        <dbReference type="ChEBI" id="CHEBI:29105"/>
        <label>1</label>
    </ligand>
</feature>
<dbReference type="GO" id="GO:0003677">
    <property type="term" value="F:DNA binding"/>
    <property type="evidence" value="ECO:0007669"/>
    <property type="project" value="UniProtKB-KW"/>
</dbReference>
<evidence type="ECO:0000256" key="9">
    <source>
        <dbReference type="ARBA" id="ARBA00023015"/>
    </source>
</evidence>
<accession>A0A7D6BT36</accession>
<protein>
    <recommendedName>
        <fullName evidence="12">Transcription termination factor FttA</fullName>
        <ecNumber evidence="12">3.1.-.-</ecNumber>
    </recommendedName>
</protein>
<dbReference type="Pfam" id="PF16661">
    <property type="entry name" value="Lactamase_B_6"/>
    <property type="match status" value="1"/>
</dbReference>
<keyword evidence="6 12" id="KW-0862">Zinc</keyword>
<dbReference type="AlphaFoldDB" id="A0A7D6BT36"/>
<comment type="function">
    <text evidence="12">Terminates transcription on the whole genome. Termination is linked to FttA-mediated RNA cleavage and does not require NTP hydrolysis. Cleaves endonucleolytically at the RNA exit channel of RNA polymerase (RNAP); the 5'-3' exonuclease activity of this protein degrades the nascent RNA released from RNAP.</text>
</comment>
<gene>
    <name evidence="12" type="primary">fttA</name>
    <name evidence="16" type="ORF">Sv326_0766</name>
</gene>
<feature type="binding site" evidence="12">
    <location>
        <position position="349"/>
    </location>
    <ligand>
        <name>Zn(2+)</name>
        <dbReference type="ChEBI" id="CHEBI:29105"/>
        <label>2</label>
    </ligand>
</feature>
<evidence type="ECO:0000256" key="12">
    <source>
        <dbReference type="HAMAP-Rule" id="MF_00870"/>
    </source>
</evidence>
<dbReference type="InterPro" id="IPR015946">
    <property type="entry name" value="KH_dom-like_a/b"/>
</dbReference>
<dbReference type="KEGG" id="flt:Sv326_0766"/>
<evidence type="ECO:0000259" key="13">
    <source>
        <dbReference type="SMART" id="SM00322"/>
    </source>
</evidence>
<keyword evidence="4 12" id="KW-0255">Endonuclease</keyword>
<dbReference type="Pfam" id="PF10996">
    <property type="entry name" value="Beta-Casp"/>
    <property type="match status" value="1"/>
</dbReference>
<evidence type="ECO:0000259" key="14">
    <source>
        <dbReference type="SMART" id="SM00849"/>
    </source>
</evidence>
<feature type="domain" description="K Homology" evidence="13">
    <location>
        <begin position="94"/>
        <end position="161"/>
    </location>
</feature>
<comment type="subunit">
    <text evidence="12">Homodimer. Interacts with RNA polymerase (RNAP), interacts with the Spt4-Spt5 complex.</text>
</comment>
<dbReference type="CDD" id="cd22532">
    <property type="entry name" value="KH-II_CPSF_arch_rpt1"/>
    <property type="match status" value="1"/>
</dbReference>
<dbReference type="PROSITE" id="PS50084">
    <property type="entry name" value="KH_TYPE_1"/>
    <property type="match status" value="1"/>
</dbReference>
<feature type="binding site" evidence="12">
    <location>
        <position position="598"/>
    </location>
    <ligand>
        <name>Zn(2+)</name>
        <dbReference type="ChEBI" id="CHEBI:29105"/>
        <label>2</label>
    </ligand>
</feature>
<comment type="cofactor">
    <cofactor evidence="12">
        <name>Zn(2+)</name>
        <dbReference type="ChEBI" id="CHEBI:29105"/>
    </cofactor>
    <text evidence="12">Binds 2 Zn(2+) ions, which are required for nuclease activity.</text>
</comment>
<evidence type="ECO:0000256" key="1">
    <source>
        <dbReference type="ARBA" id="ARBA00022472"/>
    </source>
</evidence>
<dbReference type="GO" id="GO:0004521">
    <property type="term" value="F:RNA endonuclease activity"/>
    <property type="evidence" value="ECO:0007669"/>
    <property type="project" value="UniProtKB-UniRule"/>
</dbReference>
<dbReference type="Pfam" id="PF07521">
    <property type="entry name" value="RMMBL"/>
    <property type="match status" value="1"/>
</dbReference>
<dbReference type="InterPro" id="IPR004087">
    <property type="entry name" value="KH_dom"/>
</dbReference>
<sequence length="631" mass="70470">MNNLNDIQKKLEPILPSGCVITKAEFEGPDVAIYLKNIEAFYSDPNLIKKIAGALRKRVLVRSDPSCLSPPDEALKKIQEIVPQEAGITDVKFSPEFCEVIIDSLKPGLVIGKGGSTLKSIILQTGWAPKILRTPTMPSDTIKGIRSSLFKEADFRKKFLIGLGKKISTQGTKSDWVKLTALGGFKEVGRTCLLLQTSNDKILLDCGVNAETSEPTRAYPYLNAMNLALDELDAVILTHAHLDHSGFVPYLIAYGYDGPIYCTPPTRDLMVMLQFDYINVLQKNGMTAPYAEKDVRKMLNMCIAREYNEVTDITPEIKLTFHNAGHILGSSMIHLHIGDGLHNLVFTGDIKYGFTRLFDQAITSFPRIETLFIESTYGGRNDIMPQRQDAENRLNELIHQTIQNKGKVFIPVFSVGRSQEIMLVMEEYAQNQGSSFECPIYIDGMILEASAIHTSYPEYLRQSVQRRVLSNKSPFESKIFESVKNNRKDIVEGDPCVVLAPSGMLSGGPAVDYFKMMAEDPKNLILFVGYQSALSLGRKIQNGMKEIPVLGDKGTLETVKVNMAVDTVDGFSGHSDRHQLINFIRNLRPNPERIFTLHGDEGKCDDLARTINKMMRIESRSPLNLDAIRLK</sequence>
<evidence type="ECO:0000256" key="7">
    <source>
        <dbReference type="ARBA" id="ARBA00022839"/>
    </source>
</evidence>
<evidence type="ECO:0000259" key="15">
    <source>
        <dbReference type="SMART" id="SM01027"/>
    </source>
</evidence>
<keyword evidence="9 12" id="KW-0805">Transcription regulation</keyword>
<dbReference type="GO" id="GO:0004532">
    <property type="term" value="F:RNA exonuclease activity"/>
    <property type="evidence" value="ECO:0007669"/>
    <property type="project" value="UniProtKB-UniRule"/>
</dbReference>
<dbReference type="InterPro" id="IPR022712">
    <property type="entry name" value="Beta_Casp"/>
</dbReference>
<dbReference type="InterPro" id="IPR011108">
    <property type="entry name" value="RMMBL"/>
</dbReference>
<evidence type="ECO:0000313" key="16">
    <source>
        <dbReference type="EMBL" id="QLJ52941.1"/>
    </source>
</evidence>
<feature type="domain" description="Beta-Casp" evidence="15">
    <location>
        <begin position="418"/>
        <end position="540"/>
    </location>
</feature>
<dbReference type="PANTHER" id="PTHR11203">
    <property type="entry name" value="CLEAVAGE AND POLYADENYLATION SPECIFICITY FACTOR FAMILY MEMBER"/>
    <property type="match status" value="1"/>
</dbReference>
<feature type="region of interest" description="KHb" evidence="12">
    <location>
        <begin position="69"/>
        <end position="136"/>
    </location>
</feature>
<evidence type="ECO:0000256" key="10">
    <source>
        <dbReference type="ARBA" id="ARBA00023125"/>
    </source>
</evidence>
<keyword evidence="7 12" id="KW-0269">Exonuclease</keyword>
<dbReference type="GO" id="GO:0006353">
    <property type="term" value="P:DNA-templated transcription termination"/>
    <property type="evidence" value="ECO:0007669"/>
    <property type="project" value="UniProtKB-UniRule"/>
</dbReference>
<evidence type="ECO:0000256" key="11">
    <source>
        <dbReference type="ARBA" id="ARBA00023163"/>
    </source>
</evidence>
<organism evidence="16 17">
    <name type="scientific">Fermentimicrarchaeum limneticum</name>
    <dbReference type="NCBI Taxonomy" id="2795018"/>
    <lineage>
        <taxon>Archaea</taxon>
        <taxon>Candidatus Micrarchaeota</taxon>
        <taxon>Candidatus Fermentimicrarchaeales</taxon>
        <taxon>Candidatus Fermentimicrarchaeaceae</taxon>
        <taxon>Candidatus Fermentimicrarchaeum</taxon>
    </lineage>
</organism>
<dbReference type="GO" id="GO:0008270">
    <property type="term" value="F:zinc ion binding"/>
    <property type="evidence" value="ECO:0007669"/>
    <property type="project" value="UniProtKB-UniRule"/>
</dbReference>
<dbReference type="Proteomes" id="UP000510821">
    <property type="component" value="Chromosome"/>
</dbReference>
<dbReference type="CDD" id="cd02410">
    <property type="entry name" value="KH-II_CPSF_arch_rpt2"/>
    <property type="match status" value="1"/>
</dbReference>
<dbReference type="InterPro" id="IPR033769">
    <property type="entry name" value="TffA_KH"/>
</dbReference>
<dbReference type="Gene3D" id="3.30.300.230">
    <property type="match status" value="1"/>
</dbReference>
<evidence type="ECO:0000256" key="4">
    <source>
        <dbReference type="ARBA" id="ARBA00022759"/>
    </source>
</evidence>
<feature type="binding site" evidence="12">
    <location>
        <position position="349"/>
    </location>
    <ligand>
        <name>Zn(2+)</name>
        <dbReference type="ChEBI" id="CHEBI:29105"/>
        <label>1</label>
    </ligand>
</feature>
<keyword evidence="8 12" id="KW-0694">RNA-binding</keyword>
<keyword evidence="5 12" id="KW-0378">Hydrolase</keyword>
<dbReference type="Pfam" id="PF17214">
    <property type="entry name" value="KH_TffA"/>
    <property type="match status" value="1"/>
</dbReference>
<dbReference type="EC" id="3.1.-.-" evidence="12"/>
<keyword evidence="1 12" id="KW-0806">Transcription termination</keyword>
<dbReference type="InterPro" id="IPR036866">
    <property type="entry name" value="RibonucZ/Hydroxyglut_hydro"/>
</dbReference>
<feature type="binding site" evidence="12">
    <location>
        <position position="239"/>
    </location>
    <ligand>
        <name>Zn(2+)</name>
        <dbReference type="ChEBI" id="CHEBI:29105"/>
        <label>1</label>
    </ligand>
</feature>
<dbReference type="GO" id="GO:0003723">
    <property type="term" value="F:RNA binding"/>
    <property type="evidence" value="ECO:0007669"/>
    <property type="project" value="UniProtKB-UniRule"/>
</dbReference>
<dbReference type="HAMAP" id="MF_00870">
    <property type="entry name" value="FttA"/>
    <property type="match status" value="1"/>
</dbReference>
<dbReference type="CDD" id="cd16295">
    <property type="entry name" value="TTHA0252-CPSF-like_MBL-fold"/>
    <property type="match status" value="1"/>
</dbReference>
<evidence type="ECO:0000256" key="8">
    <source>
        <dbReference type="ARBA" id="ARBA00022884"/>
    </source>
</evidence>
<feature type="binding site" evidence="12">
    <location>
        <position position="244"/>
    </location>
    <ligand>
        <name>Zn(2+)</name>
        <dbReference type="ChEBI" id="CHEBI:29105"/>
        <label>2</label>
    </ligand>
</feature>
<dbReference type="InterPro" id="IPR050698">
    <property type="entry name" value="MBL"/>
</dbReference>
<name>A0A7D6BT36_FERL1</name>